<dbReference type="GO" id="GO:0009231">
    <property type="term" value="P:riboflavin biosynthetic process"/>
    <property type="evidence" value="ECO:0007669"/>
    <property type="project" value="InterPro"/>
</dbReference>
<evidence type="ECO:0000259" key="1">
    <source>
        <dbReference type="Pfam" id="PF01872"/>
    </source>
</evidence>
<proteinExistence type="predicted"/>
<dbReference type="AlphaFoldDB" id="A0A7Y2LZE0"/>
<evidence type="ECO:0000313" key="2">
    <source>
        <dbReference type="EMBL" id="NNH02919.1"/>
    </source>
</evidence>
<dbReference type="PANTHER" id="PTHR38011">
    <property type="entry name" value="DIHYDROFOLATE REDUCTASE FAMILY PROTEIN (AFU_ORTHOLOGUE AFUA_8G06820)"/>
    <property type="match status" value="1"/>
</dbReference>
<evidence type="ECO:0000313" key="3">
    <source>
        <dbReference type="Proteomes" id="UP000543598"/>
    </source>
</evidence>
<keyword evidence="3" id="KW-1185">Reference proteome</keyword>
<dbReference type="Gene3D" id="3.40.430.10">
    <property type="entry name" value="Dihydrofolate Reductase, subunit A"/>
    <property type="match status" value="1"/>
</dbReference>
<comment type="caution">
    <text evidence="2">The sequence shown here is derived from an EMBL/GenBank/DDBJ whole genome shotgun (WGS) entry which is preliminary data.</text>
</comment>
<dbReference type="EMBL" id="JABEMB010000002">
    <property type="protein sequence ID" value="NNH02919.1"/>
    <property type="molecule type" value="Genomic_DNA"/>
</dbReference>
<dbReference type="Pfam" id="PF01872">
    <property type="entry name" value="RibD_C"/>
    <property type="match status" value="1"/>
</dbReference>
<name>A0A7Y2LZE0_9MICO</name>
<dbReference type="RefSeq" id="WP_167040335.1">
    <property type="nucleotide sequence ID" value="NZ_BAAANA010000003.1"/>
</dbReference>
<dbReference type="Proteomes" id="UP000543598">
    <property type="component" value="Unassembled WGS sequence"/>
</dbReference>
<gene>
    <name evidence="2" type="ORF">HLA99_03465</name>
</gene>
<organism evidence="2 3">
    <name type="scientific">Microbacterium ulmi</name>
    <dbReference type="NCBI Taxonomy" id="179095"/>
    <lineage>
        <taxon>Bacteria</taxon>
        <taxon>Bacillati</taxon>
        <taxon>Actinomycetota</taxon>
        <taxon>Actinomycetes</taxon>
        <taxon>Micrococcales</taxon>
        <taxon>Microbacteriaceae</taxon>
        <taxon>Microbacterium</taxon>
    </lineage>
</organism>
<feature type="domain" description="Bacterial bifunctional deaminase-reductase C-terminal" evidence="1">
    <location>
        <begin position="8"/>
        <end position="199"/>
    </location>
</feature>
<dbReference type="InterPro" id="IPR050765">
    <property type="entry name" value="Riboflavin_Biosynth_HTPR"/>
</dbReference>
<dbReference type="InterPro" id="IPR024072">
    <property type="entry name" value="DHFR-like_dom_sf"/>
</dbReference>
<dbReference type="PANTHER" id="PTHR38011:SF12">
    <property type="entry name" value="BIFUNCTIONAL DEAMINASE-REDUCTASE DOMAIN PROTEIN"/>
    <property type="match status" value="1"/>
</dbReference>
<dbReference type="InterPro" id="IPR002734">
    <property type="entry name" value="RibDG_C"/>
</dbReference>
<dbReference type="SUPFAM" id="SSF53597">
    <property type="entry name" value="Dihydrofolate reductase-like"/>
    <property type="match status" value="1"/>
</dbReference>
<reference evidence="2 3" key="1">
    <citation type="submission" date="2020-05" db="EMBL/GenBank/DDBJ databases">
        <title>MicrobeNet Type strains.</title>
        <authorList>
            <person name="Nicholson A.C."/>
        </authorList>
    </citation>
    <scope>NUCLEOTIDE SEQUENCE [LARGE SCALE GENOMIC DNA]</scope>
    <source>
        <strain evidence="2 3">JCM 14282</strain>
    </source>
</reference>
<dbReference type="GO" id="GO:0008703">
    <property type="term" value="F:5-amino-6-(5-phosphoribosylamino)uracil reductase activity"/>
    <property type="evidence" value="ECO:0007669"/>
    <property type="project" value="InterPro"/>
</dbReference>
<accession>A0A7Y2LZE0</accession>
<sequence length="227" mass="24794">MTKLRVHNIAVSLDGFATGEGQSLETPFGHAGQRLMDWFFPTHAFVDALGHAAESKGTGTRGVDDAFAAASWQGIGAEIMGRRKFGPQQGPWEDESWRGWWGEEPPFRTPVVVLTHHARPDITVGETTFLFRELSPADALALASHHAGGLDVRLGGGPTVVREFLDADLVDHLHIVVVPIILGRGVRLWDGLESLETRFDIEVTASPSGVVHYVWTRSAGNRDSVRD</sequence>
<protein>
    <submittedName>
        <fullName evidence="2">Dihydrofolate reductase</fullName>
    </submittedName>
</protein>